<dbReference type="STRING" id="1043004.A0A074W5Y5"/>
<dbReference type="GeneID" id="25412701"/>
<dbReference type="OrthoDB" id="2898509at2759"/>
<evidence type="ECO:0008006" key="4">
    <source>
        <dbReference type="Google" id="ProtNLM"/>
    </source>
</evidence>
<dbReference type="InterPro" id="IPR052228">
    <property type="entry name" value="Sec_Metab_Biosynth_Oxidored"/>
</dbReference>
<dbReference type="SUPFAM" id="SSF51735">
    <property type="entry name" value="NAD(P)-binding Rossmann-fold domains"/>
    <property type="match status" value="1"/>
</dbReference>
<dbReference type="EMBL" id="KL584732">
    <property type="protein sequence ID" value="KEQ68283.1"/>
    <property type="molecule type" value="Genomic_DNA"/>
</dbReference>
<sequence length="353" mass="39097">MVKLAIITAANSALIKAQPLTAVFVGATNGIGEFTVRELCKTHGHEGPGLRIIIVGRNEEAARNIIDECELTCSATQFRFVQAEDISLLRNVDKTCTKIQESLQGLEAPGIDILIQSQGRVEFGGRIDTKEGLDKSMSLLYYSRMRFIRNLLPNLLSSPLPAGAKIISVYAGGMEAQGSLFPDDLSLDQHYSFANCRTHSVAMKTMFFEDLVVKHPGKISCSHIYPGLVVHKGFDDPSYPLWFKIAWKGAKPFTRFLPMYLTAEEIGQRVLYLATDRFPARETEQKLEGCVRATDGVVGGGAYSVTYTDEINDVGKFYQKLRPEGFKESVLQHTGDVFEAIEKDGVFRATKKT</sequence>
<accession>A0A074W5Y5</accession>
<evidence type="ECO:0000256" key="1">
    <source>
        <dbReference type="ARBA" id="ARBA00023002"/>
    </source>
</evidence>
<evidence type="ECO:0000313" key="3">
    <source>
        <dbReference type="Proteomes" id="UP000027730"/>
    </source>
</evidence>
<protein>
    <recommendedName>
        <fullName evidence="4">NAD(P)-binding protein</fullName>
    </recommendedName>
</protein>
<reference evidence="2 3" key="1">
    <citation type="journal article" date="2014" name="BMC Genomics">
        <title>Genome sequencing of four Aureobasidium pullulans varieties: biotechnological potential, stress tolerance, and description of new species.</title>
        <authorList>
            <person name="Gostin Ar C."/>
            <person name="Ohm R.A."/>
            <person name="Kogej T."/>
            <person name="Sonjak S."/>
            <person name="Turk M."/>
            <person name="Zajc J."/>
            <person name="Zalar P."/>
            <person name="Grube M."/>
            <person name="Sun H."/>
            <person name="Han J."/>
            <person name="Sharma A."/>
            <person name="Chiniquy J."/>
            <person name="Ngan C.Y."/>
            <person name="Lipzen A."/>
            <person name="Barry K."/>
            <person name="Grigoriev I.V."/>
            <person name="Gunde-Cimerman N."/>
        </authorList>
    </citation>
    <scope>NUCLEOTIDE SEQUENCE [LARGE SCALE GENOMIC DNA]</scope>
    <source>
        <strain evidence="2 3">CBS 147.97</strain>
    </source>
</reference>
<dbReference type="Proteomes" id="UP000027730">
    <property type="component" value="Unassembled WGS sequence"/>
</dbReference>
<dbReference type="AlphaFoldDB" id="A0A074W5Y5"/>
<dbReference type="PANTHER" id="PTHR47534:SF3">
    <property type="entry name" value="ALCOHOL DEHYDROGENASE-LIKE C-TERMINAL DOMAIN-CONTAINING PROTEIN"/>
    <property type="match status" value="1"/>
</dbReference>
<gene>
    <name evidence="2" type="ORF">M436DRAFT_58705</name>
</gene>
<dbReference type="GO" id="GO:0016491">
    <property type="term" value="F:oxidoreductase activity"/>
    <property type="evidence" value="ECO:0007669"/>
    <property type="project" value="UniProtKB-KW"/>
</dbReference>
<organism evidence="2 3">
    <name type="scientific">Aureobasidium namibiae CBS 147.97</name>
    <dbReference type="NCBI Taxonomy" id="1043004"/>
    <lineage>
        <taxon>Eukaryota</taxon>
        <taxon>Fungi</taxon>
        <taxon>Dikarya</taxon>
        <taxon>Ascomycota</taxon>
        <taxon>Pezizomycotina</taxon>
        <taxon>Dothideomycetes</taxon>
        <taxon>Dothideomycetidae</taxon>
        <taxon>Dothideales</taxon>
        <taxon>Saccotheciaceae</taxon>
        <taxon>Aureobasidium</taxon>
    </lineage>
</organism>
<dbReference type="InterPro" id="IPR036291">
    <property type="entry name" value="NAD(P)-bd_dom_sf"/>
</dbReference>
<evidence type="ECO:0000313" key="2">
    <source>
        <dbReference type="EMBL" id="KEQ68283.1"/>
    </source>
</evidence>
<dbReference type="Pfam" id="PF00106">
    <property type="entry name" value="adh_short"/>
    <property type="match status" value="1"/>
</dbReference>
<name>A0A074W5Y5_9PEZI</name>
<dbReference type="Gene3D" id="3.40.50.720">
    <property type="entry name" value="NAD(P)-binding Rossmann-like Domain"/>
    <property type="match status" value="1"/>
</dbReference>
<dbReference type="InterPro" id="IPR002347">
    <property type="entry name" value="SDR_fam"/>
</dbReference>
<dbReference type="PANTHER" id="PTHR47534">
    <property type="entry name" value="YALI0E05731P"/>
    <property type="match status" value="1"/>
</dbReference>
<proteinExistence type="predicted"/>
<keyword evidence="3" id="KW-1185">Reference proteome</keyword>
<keyword evidence="1" id="KW-0560">Oxidoreductase</keyword>
<dbReference type="HOGENOM" id="CLU_044999_0_0_1"/>
<dbReference type="RefSeq" id="XP_013422447.1">
    <property type="nucleotide sequence ID" value="XM_013566993.1"/>
</dbReference>